<reference evidence="3" key="1">
    <citation type="submission" date="2015-07" db="EMBL/GenBank/DDBJ databases">
        <title>Transcriptome Assembly of Anthurium amnicola.</title>
        <authorList>
            <person name="Suzuki J."/>
        </authorList>
    </citation>
    <scope>NUCLEOTIDE SEQUENCE</scope>
</reference>
<organism evidence="3">
    <name type="scientific">Anthurium amnicola</name>
    <dbReference type="NCBI Taxonomy" id="1678845"/>
    <lineage>
        <taxon>Eukaryota</taxon>
        <taxon>Viridiplantae</taxon>
        <taxon>Streptophyta</taxon>
        <taxon>Embryophyta</taxon>
        <taxon>Tracheophyta</taxon>
        <taxon>Spermatophyta</taxon>
        <taxon>Magnoliopsida</taxon>
        <taxon>Liliopsida</taxon>
        <taxon>Araceae</taxon>
        <taxon>Pothoideae</taxon>
        <taxon>Potheae</taxon>
        <taxon>Anthurium</taxon>
    </lineage>
</organism>
<dbReference type="Pfam" id="PF03479">
    <property type="entry name" value="PCC"/>
    <property type="match status" value="1"/>
</dbReference>
<feature type="domain" description="PPC" evidence="2">
    <location>
        <begin position="20"/>
        <end position="175"/>
    </location>
</feature>
<feature type="region of interest" description="Disordered" evidence="1">
    <location>
        <begin position="192"/>
        <end position="215"/>
    </location>
</feature>
<proteinExistence type="predicted"/>
<gene>
    <name evidence="3" type="primary">ESC_5</name>
    <name evidence="3" type="ORF">g.26883</name>
</gene>
<dbReference type="InterPro" id="IPR014476">
    <property type="entry name" value="AHL15-29"/>
</dbReference>
<dbReference type="PANTHER" id="PTHR31100:SF69">
    <property type="entry name" value="AT-HOOK MOTIF NUCLEAR-LOCALIZED PROTEIN 17-RELATED"/>
    <property type="match status" value="1"/>
</dbReference>
<dbReference type="PROSITE" id="PS51742">
    <property type="entry name" value="PPC"/>
    <property type="match status" value="1"/>
</dbReference>
<evidence type="ECO:0000313" key="3">
    <source>
        <dbReference type="EMBL" id="JAT58890.1"/>
    </source>
</evidence>
<accession>A0A1D1YWA3</accession>
<evidence type="ECO:0000256" key="1">
    <source>
        <dbReference type="SAM" id="MobiDB-lite"/>
    </source>
</evidence>
<dbReference type="CDD" id="cd11378">
    <property type="entry name" value="DUF296"/>
    <property type="match status" value="1"/>
</dbReference>
<feature type="non-terminal residue" evidence="3">
    <location>
        <position position="1"/>
    </location>
</feature>
<dbReference type="PANTHER" id="PTHR31100">
    <property type="entry name" value="AT-HOOK MOTIF NUCLEAR-LOCALIZED PROTEIN 15"/>
    <property type="match status" value="1"/>
</dbReference>
<evidence type="ECO:0000259" key="2">
    <source>
        <dbReference type="PROSITE" id="PS51742"/>
    </source>
</evidence>
<dbReference type="Gene3D" id="3.30.1330.80">
    <property type="entry name" value="Hypothetical protein, similar to alpha- acetolactate decarboxylase, domain 2"/>
    <property type="match status" value="1"/>
</dbReference>
<dbReference type="GO" id="GO:0005634">
    <property type="term" value="C:nucleus"/>
    <property type="evidence" value="ECO:0007669"/>
    <property type="project" value="TreeGrafter"/>
</dbReference>
<dbReference type="PIRSF" id="PIRSF016021">
    <property type="entry name" value="ESCAROLA"/>
    <property type="match status" value="1"/>
</dbReference>
<dbReference type="InterPro" id="IPR005175">
    <property type="entry name" value="PPC_dom"/>
</dbReference>
<dbReference type="GO" id="GO:0003680">
    <property type="term" value="F:minor groove of adenine-thymine-rich DNA binding"/>
    <property type="evidence" value="ECO:0007669"/>
    <property type="project" value="InterPro"/>
</dbReference>
<dbReference type="AlphaFoldDB" id="A0A1D1YWA3"/>
<feature type="compositionally biased region" description="Low complexity" evidence="1">
    <location>
        <begin position="205"/>
        <end position="215"/>
    </location>
</feature>
<name>A0A1D1YWA3_9ARAE</name>
<dbReference type="GO" id="GO:0003700">
    <property type="term" value="F:DNA-binding transcription factor activity"/>
    <property type="evidence" value="ECO:0007669"/>
    <property type="project" value="TreeGrafter"/>
</dbReference>
<keyword evidence="3" id="KW-0238">DNA-binding</keyword>
<protein>
    <submittedName>
        <fullName evidence="3">Putative DNA-binding protein ESCAROLA</fullName>
    </submittedName>
</protein>
<dbReference type="EMBL" id="GDJX01009046">
    <property type="protein sequence ID" value="JAT58890.1"/>
    <property type="molecule type" value="Transcribed_RNA"/>
</dbReference>
<sequence length="267" mass="27311">GSKNKPKPPVVITDDDPSSPVAMRPHVIEIPAGQDVVDALSCFSRRRDLGLCVLAGTGIVSNVVLRHPSPSPSSPAACTSLSFIGHFEILSISATFFPPSFAPSPPTALPAGGGSGGFSISLAGPHGQVFGGMVAGSLTASGTVTILAATFCNPTYHRLPAEDDVSVSVSVSVSGGDLGAAGNHIHTPHALVPHQRQQQQHHRSTSPPSSSSVATAVAAVAQHHHYPAAAATVAAAPAAREPSRMSMYTSHLPSDVIWPPTARSPPY</sequence>
<dbReference type="SUPFAM" id="SSF117856">
    <property type="entry name" value="AF0104/ALDC/Ptd012-like"/>
    <property type="match status" value="1"/>
</dbReference>